<evidence type="ECO:0000313" key="2">
    <source>
        <dbReference type="EMBL" id="OGI62776.1"/>
    </source>
</evidence>
<dbReference type="STRING" id="1801737.A2818_00835"/>
<dbReference type="EMBL" id="MFTN01000020">
    <property type="protein sequence ID" value="OGI62776.1"/>
    <property type="molecule type" value="Genomic_DNA"/>
</dbReference>
<protein>
    <submittedName>
        <fullName evidence="2">Uncharacterized protein</fullName>
    </submittedName>
</protein>
<feature type="transmembrane region" description="Helical" evidence="1">
    <location>
        <begin position="22"/>
        <end position="41"/>
    </location>
</feature>
<comment type="caution">
    <text evidence="2">The sequence shown here is derived from an EMBL/GenBank/DDBJ whole genome shotgun (WGS) entry which is preliminary data.</text>
</comment>
<dbReference type="AlphaFoldDB" id="A0A1F6UZW5"/>
<evidence type="ECO:0000256" key="1">
    <source>
        <dbReference type="SAM" id="Phobius"/>
    </source>
</evidence>
<organism evidence="2 3">
    <name type="scientific">Candidatus Nomurabacteria bacterium RIFCSPHIGHO2_01_FULL_40_12</name>
    <dbReference type="NCBI Taxonomy" id="1801737"/>
    <lineage>
        <taxon>Bacteria</taxon>
        <taxon>Candidatus Nomuraibacteriota</taxon>
    </lineage>
</organism>
<accession>A0A1F6UZW5</accession>
<reference evidence="2 3" key="1">
    <citation type="journal article" date="2016" name="Nat. Commun.">
        <title>Thousands of microbial genomes shed light on interconnected biogeochemical processes in an aquifer system.</title>
        <authorList>
            <person name="Anantharaman K."/>
            <person name="Brown C.T."/>
            <person name="Hug L.A."/>
            <person name="Sharon I."/>
            <person name="Castelle C.J."/>
            <person name="Probst A.J."/>
            <person name="Thomas B.C."/>
            <person name="Singh A."/>
            <person name="Wilkins M.J."/>
            <person name="Karaoz U."/>
            <person name="Brodie E.L."/>
            <person name="Williams K.H."/>
            <person name="Hubbard S.S."/>
            <person name="Banfield J.F."/>
        </authorList>
    </citation>
    <scope>NUCLEOTIDE SEQUENCE [LARGE SCALE GENOMIC DNA]</scope>
</reference>
<sequence>MIKNNKKKKIIAYTSGYTVVELVFYIALFVILTLAVINAMITMTRAFRETTIQSELLQSGNLMERISREVRASYDIASIGATDLVLNTKDSGGANKTVEFLLSSSNLQMLENSVLTGNLNTPNITVTGLAFTQIITTKGKAVKISLTVRSNNDKLDRDKTFYNTVVLRGDY</sequence>
<keyword evidence="1" id="KW-1133">Transmembrane helix</keyword>
<proteinExistence type="predicted"/>
<gene>
    <name evidence="2" type="ORF">A2818_00835</name>
</gene>
<keyword evidence="1" id="KW-0472">Membrane</keyword>
<keyword evidence="1" id="KW-0812">Transmembrane</keyword>
<evidence type="ECO:0000313" key="3">
    <source>
        <dbReference type="Proteomes" id="UP000177602"/>
    </source>
</evidence>
<dbReference type="Proteomes" id="UP000177602">
    <property type="component" value="Unassembled WGS sequence"/>
</dbReference>
<name>A0A1F6UZW5_9BACT</name>